<gene>
    <name evidence="1" type="ORF">XF5B_11680</name>
    <name evidence="2" type="ORF">XF6B_11750</name>
</gene>
<protein>
    <recommendedName>
        <fullName evidence="3">AlpA family phage regulatory protein</fullName>
    </recommendedName>
</protein>
<dbReference type="AlphaFoldDB" id="A0A809ZME0"/>
<dbReference type="EMBL" id="AP023096">
    <property type="protein sequence ID" value="BCE62376.1"/>
    <property type="molecule type" value="Genomic_DNA"/>
</dbReference>
<reference evidence="1" key="1">
    <citation type="submission" date="2020-05" db="EMBL/GenBank/DDBJ databases">
        <title>Complete genome sequence of Bradyrhizobium diazoefficiens XF5 isolated from soybean nodule.</title>
        <authorList>
            <person name="Noda R."/>
            <person name="Kakizaki K."/>
            <person name="Minamisawa K."/>
        </authorList>
    </citation>
    <scope>NUCLEOTIDE SEQUENCE</scope>
    <source>
        <strain evidence="1">XF5</strain>
    </source>
</reference>
<organism evidence="1">
    <name type="scientific">Bradyrhizobium diazoefficiens</name>
    <dbReference type="NCBI Taxonomy" id="1355477"/>
    <lineage>
        <taxon>Bacteria</taxon>
        <taxon>Pseudomonadati</taxon>
        <taxon>Pseudomonadota</taxon>
        <taxon>Alphaproteobacteria</taxon>
        <taxon>Hyphomicrobiales</taxon>
        <taxon>Nitrobacteraceae</taxon>
        <taxon>Bradyrhizobium</taxon>
    </lineage>
</organism>
<proteinExistence type="predicted"/>
<dbReference type="EMBL" id="AP023095">
    <property type="protein sequence ID" value="BCE53656.1"/>
    <property type="molecule type" value="Genomic_DNA"/>
</dbReference>
<evidence type="ECO:0000313" key="2">
    <source>
        <dbReference type="EMBL" id="BCE62376.1"/>
    </source>
</evidence>
<name>A0A809ZME0_9BRAD</name>
<accession>A0A809ZME0</accession>
<reference evidence="2" key="2">
    <citation type="submission" date="2020-05" db="EMBL/GenBank/DDBJ databases">
        <title>Complete genome sequence of Bradyrhizobium diazoefficiens XF6 isolated from soybean nodule.</title>
        <authorList>
            <person name="Noda R."/>
            <person name="Kakizaki K."/>
            <person name="Minamisawa K."/>
        </authorList>
    </citation>
    <scope>NUCLEOTIDE SEQUENCE</scope>
    <source>
        <strain evidence="2">XF6</strain>
    </source>
</reference>
<sequence>MTGKEVVNWRGLKALGIPYSRTHWFRLCSSGEAPQFFKLGRHRNSPPVWWLHEIIEWLEARAKTKPADAPRK</sequence>
<evidence type="ECO:0000313" key="1">
    <source>
        <dbReference type="EMBL" id="BCE53656.1"/>
    </source>
</evidence>
<evidence type="ECO:0008006" key="3">
    <source>
        <dbReference type="Google" id="ProtNLM"/>
    </source>
</evidence>